<dbReference type="AlphaFoldDB" id="A0AAD9L7P7"/>
<gene>
    <name evidence="3" type="ORF">DB88DRAFT_159427</name>
</gene>
<proteinExistence type="predicted"/>
<accession>A0AAD9L7P7</accession>
<feature type="compositionally biased region" description="Basic and acidic residues" evidence="1">
    <location>
        <begin position="793"/>
        <end position="806"/>
    </location>
</feature>
<evidence type="ECO:0000259" key="2">
    <source>
        <dbReference type="PROSITE" id="PS50048"/>
    </source>
</evidence>
<protein>
    <recommendedName>
        <fullName evidence="2">Zn(2)-C6 fungal-type domain-containing protein</fullName>
    </recommendedName>
</protein>
<dbReference type="Gene3D" id="4.10.240.10">
    <property type="entry name" value="Zn(2)-C6 fungal-type DNA-binding domain"/>
    <property type="match status" value="1"/>
</dbReference>
<feature type="compositionally biased region" description="Polar residues" evidence="1">
    <location>
        <begin position="336"/>
        <end position="353"/>
    </location>
</feature>
<dbReference type="Proteomes" id="UP001182556">
    <property type="component" value="Unassembled WGS sequence"/>
</dbReference>
<dbReference type="PROSITE" id="PS50048">
    <property type="entry name" value="ZN2_CY6_FUNGAL_2"/>
    <property type="match status" value="1"/>
</dbReference>
<evidence type="ECO:0000313" key="4">
    <source>
        <dbReference type="Proteomes" id="UP001182556"/>
    </source>
</evidence>
<dbReference type="SMART" id="SM00066">
    <property type="entry name" value="GAL4"/>
    <property type="match status" value="1"/>
</dbReference>
<dbReference type="Pfam" id="PF00172">
    <property type="entry name" value="Zn_clus"/>
    <property type="match status" value="1"/>
</dbReference>
<feature type="region of interest" description="Disordered" evidence="1">
    <location>
        <begin position="699"/>
        <end position="806"/>
    </location>
</feature>
<name>A0AAD9L7P7_PAPLA</name>
<keyword evidence="4" id="KW-1185">Reference proteome</keyword>
<organism evidence="3 4">
    <name type="scientific">Papiliotrema laurentii</name>
    <name type="common">Cryptococcus laurentii</name>
    <dbReference type="NCBI Taxonomy" id="5418"/>
    <lineage>
        <taxon>Eukaryota</taxon>
        <taxon>Fungi</taxon>
        <taxon>Dikarya</taxon>
        <taxon>Basidiomycota</taxon>
        <taxon>Agaricomycotina</taxon>
        <taxon>Tremellomycetes</taxon>
        <taxon>Tremellales</taxon>
        <taxon>Rhynchogastremaceae</taxon>
        <taxon>Papiliotrema</taxon>
    </lineage>
</organism>
<dbReference type="EMBL" id="JAODAN010000002">
    <property type="protein sequence ID" value="KAK1926330.1"/>
    <property type="molecule type" value="Genomic_DNA"/>
</dbReference>
<feature type="domain" description="Zn(2)-C6 fungal-type" evidence="2">
    <location>
        <begin position="667"/>
        <end position="698"/>
    </location>
</feature>
<reference evidence="3" key="1">
    <citation type="submission" date="2023-02" db="EMBL/GenBank/DDBJ databases">
        <title>Identification and recombinant expression of a fungal hydrolase from Papiliotrema laurentii that hydrolyzes apple cutin and clears colloidal polyester polyurethane.</title>
        <authorList>
            <consortium name="DOE Joint Genome Institute"/>
            <person name="Roman V.A."/>
            <person name="Bojanowski C."/>
            <person name="Crable B.R."/>
            <person name="Wagner D.N."/>
            <person name="Hung C.S."/>
            <person name="Nadeau L.J."/>
            <person name="Schratz L."/>
            <person name="Haridas S."/>
            <person name="Pangilinan J."/>
            <person name="Lipzen A."/>
            <person name="Na H."/>
            <person name="Yan M."/>
            <person name="Ng V."/>
            <person name="Grigoriev I.V."/>
            <person name="Spatafora J.W."/>
            <person name="Barlow D."/>
            <person name="Biffinger J."/>
            <person name="Kelley-Loughnane N."/>
            <person name="Varaljay V.A."/>
            <person name="Crookes-Goodson W.J."/>
        </authorList>
    </citation>
    <scope>NUCLEOTIDE SEQUENCE</scope>
    <source>
        <strain evidence="3">5307AH</strain>
    </source>
</reference>
<dbReference type="InterPro" id="IPR001138">
    <property type="entry name" value="Zn2Cys6_DnaBD"/>
</dbReference>
<feature type="region of interest" description="Disordered" evidence="1">
    <location>
        <begin position="524"/>
        <end position="550"/>
    </location>
</feature>
<dbReference type="InterPro" id="IPR036864">
    <property type="entry name" value="Zn2-C6_fun-type_DNA-bd_sf"/>
</dbReference>
<dbReference type="SUPFAM" id="SSF57701">
    <property type="entry name" value="Zn2/Cys6 DNA-binding domain"/>
    <property type="match status" value="1"/>
</dbReference>
<feature type="compositionally biased region" description="Polar residues" evidence="1">
    <location>
        <begin position="599"/>
        <end position="612"/>
    </location>
</feature>
<comment type="caution">
    <text evidence="3">The sequence shown here is derived from an EMBL/GenBank/DDBJ whole genome shotgun (WGS) entry which is preliminary data.</text>
</comment>
<feature type="region of interest" description="Disordered" evidence="1">
    <location>
        <begin position="336"/>
        <end position="400"/>
    </location>
</feature>
<feature type="region of interest" description="Disordered" evidence="1">
    <location>
        <begin position="591"/>
        <end position="663"/>
    </location>
</feature>
<feature type="compositionally biased region" description="Basic residues" evidence="1">
    <location>
        <begin position="702"/>
        <end position="720"/>
    </location>
</feature>
<dbReference type="CDD" id="cd00067">
    <property type="entry name" value="GAL4"/>
    <property type="match status" value="1"/>
</dbReference>
<dbReference type="GO" id="GO:0008270">
    <property type="term" value="F:zinc ion binding"/>
    <property type="evidence" value="ECO:0007669"/>
    <property type="project" value="InterPro"/>
</dbReference>
<evidence type="ECO:0000313" key="3">
    <source>
        <dbReference type="EMBL" id="KAK1926330.1"/>
    </source>
</evidence>
<dbReference type="PROSITE" id="PS00463">
    <property type="entry name" value="ZN2_CY6_FUNGAL_1"/>
    <property type="match status" value="1"/>
</dbReference>
<sequence>MTYQDDRSLRRSLYATNTAQQLHPSQDADVSSGIEREFGHTPRHEVPPTRIERRLDDMTFVSPMAFQSTFPPGFIPFNNTLMSDYNAPHCSAFHPASITPQSSSTDPSVLPACAPLQDQGFSGGELSARSLPSQFSFTSHQHAANGNEYMYPPMHAVYGGRPDVESADSMSDPGSSWAQARAPAGASDGFVPLQGNTLQMGDRFLQLLKTKLELDQQSATALNNPATSASTVPLLYPQSELALDRSAVAANHIRAPGRADSSHHYTVPMPTHSPATSVPLHFIDQRAVETALHDYTRTKIPPDLVAPPVPSRFGFSDRHPMLWDSHRRSLEAQSEIQTSGQQAHPTATMQTGSPIFGASTRVQPNSTVAHHAPTSHGLQGPYPVMQPSHIAPHPTLPQHDAAFRPAHHISDVSSTLGYTFNGPPGSESRIAALSVPNSPAHWSAAADRGGQHQQVPAGSPVILTVSEPSTTAKTLSIPPIQGAESRLSPPPSAVRRPQQQSQRTSMLGAPVGVKTRLSALSPVVKAPGVGDHGTTSLASSHPGMQLGSSSALQPSAVQLVSYSPSHVFQRDLSSPRSLPMGWTFDKVSSAAASPRPASLTVSPRPNTSSAVQKPSPAAKKRKLPRSESDPCAEERSARMADPLPNKAKSTGSETETTKAEEKKPIIACHLCRSKKLKCDGARPKCSTCVRKGEEACEYDKVLRRRGPGKHNKKDKGKVRGAKADEGMSGGSDKASAAPPPDAGTWMREAERSSWGGIAEETHGASGMSAQLEQEGYGLSDAPAVSGSRFETSTTRREGAWQQDRER</sequence>
<dbReference type="GO" id="GO:0000981">
    <property type="term" value="F:DNA-binding transcription factor activity, RNA polymerase II-specific"/>
    <property type="evidence" value="ECO:0007669"/>
    <property type="project" value="InterPro"/>
</dbReference>
<evidence type="ECO:0000256" key="1">
    <source>
        <dbReference type="SAM" id="MobiDB-lite"/>
    </source>
</evidence>
<feature type="compositionally biased region" description="Basic and acidic residues" evidence="1">
    <location>
        <begin position="624"/>
        <end position="638"/>
    </location>
</feature>
<feature type="region of interest" description="Disordered" evidence="1">
    <location>
        <begin position="470"/>
        <end position="511"/>
    </location>
</feature>